<dbReference type="GO" id="GO:0016787">
    <property type="term" value="F:hydrolase activity"/>
    <property type="evidence" value="ECO:0007669"/>
    <property type="project" value="UniProtKB-KW"/>
</dbReference>
<evidence type="ECO:0000256" key="3">
    <source>
        <dbReference type="SAM" id="MobiDB-lite"/>
    </source>
</evidence>
<proteinExistence type="predicted"/>
<keyword evidence="1" id="KW-0540">Nuclease</keyword>
<dbReference type="Pfam" id="PF00545">
    <property type="entry name" value="Ribonuclease"/>
    <property type="match status" value="1"/>
</dbReference>
<keyword evidence="2" id="KW-0378">Hydrolase</keyword>
<evidence type="ECO:0000256" key="2">
    <source>
        <dbReference type="ARBA" id="ARBA00022801"/>
    </source>
</evidence>
<accession>A0A7H0FTP5</accession>
<dbReference type="AlphaFoldDB" id="A0A7H0FTP5"/>
<dbReference type="SUPFAM" id="SSF53933">
    <property type="entry name" value="Microbial ribonucleases"/>
    <property type="match status" value="1"/>
</dbReference>
<dbReference type="EMBL" id="CP060820">
    <property type="protein sequence ID" value="QNP39411.1"/>
    <property type="molecule type" value="Genomic_DNA"/>
</dbReference>
<name>A0A7H0FTP5_9GAMM</name>
<evidence type="ECO:0000256" key="1">
    <source>
        <dbReference type="ARBA" id="ARBA00022722"/>
    </source>
</evidence>
<keyword evidence="5" id="KW-1185">Reference proteome</keyword>
<organism evidence="4 5">
    <name type="scientific">Agrilutibacter terrestris</name>
    <dbReference type="NCBI Taxonomy" id="2865112"/>
    <lineage>
        <taxon>Bacteria</taxon>
        <taxon>Pseudomonadati</taxon>
        <taxon>Pseudomonadota</taxon>
        <taxon>Gammaproteobacteria</taxon>
        <taxon>Lysobacterales</taxon>
        <taxon>Lysobacteraceae</taxon>
        <taxon>Agrilutibacter</taxon>
    </lineage>
</organism>
<protein>
    <submittedName>
        <fullName evidence="4">Ribonuclease</fullName>
    </submittedName>
</protein>
<reference evidence="4 5" key="1">
    <citation type="submission" date="2020-08" db="EMBL/GenBank/DDBJ databases">
        <title>Lysobacter sp. II4 sp. nov., isolated from soil.</title>
        <authorList>
            <person name="Woo C.Y."/>
            <person name="Kim J."/>
        </authorList>
    </citation>
    <scope>NUCLEOTIDE SEQUENCE [LARGE SCALE GENOMIC DNA]</scope>
    <source>
        <strain evidence="4 5">II4</strain>
    </source>
</reference>
<dbReference type="GO" id="GO:0004521">
    <property type="term" value="F:RNA endonuclease activity"/>
    <property type="evidence" value="ECO:0007669"/>
    <property type="project" value="InterPro"/>
</dbReference>
<dbReference type="RefSeq" id="WP_187710857.1">
    <property type="nucleotide sequence ID" value="NZ_CP060820.1"/>
</dbReference>
<feature type="region of interest" description="Disordered" evidence="3">
    <location>
        <begin position="31"/>
        <end position="58"/>
    </location>
</feature>
<dbReference type="InterPro" id="IPR016191">
    <property type="entry name" value="Ribonuclease/ribotoxin"/>
</dbReference>
<dbReference type="Gene3D" id="3.10.450.30">
    <property type="entry name" value="Microbial ribonucleases"/>
    <property type="match status" value="1"/>
</dbReference>
<sequence>MRRSSWIIVAALLALGLWLWLQPHASAPVSSAGAPASAPVATPQAVPAPPATRADAPAAGYPAFLPTEAHAVLARIARGGPYEYRQDGGVFQNRERRLPAQPRGYYREFTVETPGSRDRGARRIITGGQPPREYWYTDDHYRSFQRFEVAP</sequence>
<dbReference type="GO" id="GO:0003723">
    <property type="term" value="F:RNA binding"/>
    <property type="evidence" value="ECO:0007669"/>
    <property type="project" value="InterPro"/>
</dbReference>
<dbReference type="Proteomes" id="UP000516018">
    <property type="component" value="Chromosome"/>
</dbReference>
<dbReference type="InterPro" id="IPR000026">
    <property type="entry name" value="N1-like"/>
</dbReference>
<evidence type="ECO:0000313" key="4">
    <source>
        <dbReference type="EMBL" id="QNP39411.1"/>
    </source>
</evidence>
<evidence type="ECO:0000313" key="5">
    <source>
        <dbReference type="Proteomes" id="UP000516018"/>
    </source>
</evidence>
<gene>
    <name evidence="4" type="ORF">H8B22_07595</name>
</gene>
<dbReference type="KEGG" id="lsx:H8B22_07595"/>